<dbReference type="AlphaFoldDB" id="A0A917KFJ7"/>
<dbReference type="RefSeq" id="WP_188966534.1">
    <property type="nucleotide sequence ID" value="NZ_BMKW01000003.1"/>
</dbReference>
<keyword evidence="8" id="KW-1185">Reference proteome</keyword>
<organism evidence="7 8">
    <name type="scientific">Neoroseomonas lacus</name>
    <dbReference type="NCBI Taxonomy" id="287609"/>
    <lineage>
        <taxon>Bacteria</taxon>
        <taxon>Pseudomonadati</taxon>
        <taxon>Pseudomonadota</taxon>
        <taxon>Alphaproteobacteria</taxon>
        <taxon>Acetobacterales</taxon>
        <taxon>Acetobacteraceae</taxon>
        <taxon>Neoroseomonas</taxon>
    </lineage>
</organism>
<reference evidence="7" key="2">
    <citation type="submission" date="2020-09" db="EMBL/GenBank/DDBJ databases">
        <authorList>
            <person name="Sun Q."/>
            <person name="Zhou Y."/>
        </authorList>
    </citation>
    <scope>NUCLEOTIDE SEQUENCE</scope>
    <source>
        <strain evidence="7">CGMCC 1.3617</strain>
    </source>
</reference>
<dbReference type="InterPro" id="IPR018211">
    <property type="entry name" value="ADH_Fe_CS"/>
</dbReference>
<dbReference type="InterPro" id="IPR039697">
    <property type="entry name" value="Alcohol_dehydrogenase_Fe"/>
</dbReference>
<reference evidence="7" key="1">
    <citation type="journal article" date="2014" name="Int. J. Syst. Evol. Microbiol.">
        <title>Complete genome sequence of Corynebacterium casei LMG S-19264T (=DSM 44701T), isolated from a smear-ripened cheese.</title>
        <authorList>
            <consortium name="US DOE Joint Genome Institute (JGI-PGF)"/>
            <person name="Walter F."/>
            <person name="Albersmeier A."/>
            <person name="Kalinowski J."/>
            <person name="Ruckert C."/>
        </authorList>
    </citation>
    <scope>NUCLEOTIDE SEQUENCE</scope>
    <source>
        <strain evidence="7">CGMCC 1.3617</strain>
    </source>
</reference>
<dbReference type="Pfam" id="PF25137">
    <property type="entry name" value="ADH_Fe_C"/>
    <property type="match status" value="1"/>
</dbReference>
<keyword evidence="3" id="KW-0560">Oxidoreductase</keyword>
<protein>
    <submittedName>
        <fullName evidence="7">Maleylacetate reductase</fullName>
    </submittedName>
</protein>
<dbReference type="GO" id="GO:0046872">
    <property type="term" value="F:metal ion binding"/>
    <property type="evidence" value="ECO:0007669"/>
    <property type="project" value="InterPro"/>
</dbReference>
<evidence type="ECO:0000259" key="6">
    <source>
        <dbReference type="Pfam" id="PF25137"/>
    </source>
</evidence>
<dbReference type="Proteomes" id="UP000661507">
    <property type="component" value="Unassembled WGS sequence"/>
</dbReference>
<dbReference type="CDD" id="cd08192">
    <property type="entry name" value="MAR-like"/>
    <property type="match status" value="1"/>
</dbReference>
<dbReference type="EMBL" id="BMKW01000003">
    <property type="protein sequence ID" value="GGJ10030.1"/>
    <property type="molecule type" value="Genomic_DNA"/>
</dbReference>
<comment type="cofactor">
    <cofactor evidence="1">
        <name>Fe cation</name>
        <dbReference type="ChEBI" id="CHEBI:24875"/>
    </cofactor>
</comment>
<sequence>MSGASLHQWPAQGRVYHGAALAEALPRETADAARIVLVTTRSLAHGALVASAKAAIGERLVGVFAAMRAHSPVEDVLALAALMREQEADLIVALGGGSVIDGSKVACLAVWRGITEAGSLIGAAASRGAAPAFWDGAAPSPRIVAVPTTLSAAEFAPNAGYTDIAAGRKYRALDPWMVPRAVILDPAATLETPAELLLSSGIRALDHAAERWCSTQPRAFSDAVSRQAMVMLAEGLPRVKRHPEDLAARTLCQEAMWLSVMGGWAGVPVGASHGLGYILGAARGVPHGITSCLMLHAVMRWNAPVNEHRQRDLAHLFGGEEAGAAIEAFVRGLGLPTRLSERGITAAEIPGLAARWTGDAPIATNPRPIRTAADLEAILALAL</sequence>
<dbReference type="Pfam" id="PF00465">
    <property type="entry name" value="Fe-ADH"/>
    <property type="match status" value="1"/>
</dbReference>
<dbReference type="GO" id="GO:0004022">
    <property type="term" value="F:alcohol dehydrogenase (NAD+) activity"/>
    <property type="evidence" value="ECO:0007669"/>
    <property type="project" value="TreeGrafter"/>
</dbReference>
<evidence type="ECO:0000313" key="7">
    <source>
        <dbReference type="EMBL" id="GGJ10030.1"/>
    </source>
</evidence>
<accession>A0A917KFJ7</accession>
<evidence type="ECO:0000313" key="8">
    <source>
        <dbReference type="Proteomes" id="UP000661507"/>
    </source>
</evidence>
<keyword evidence="4" id="KW-0520">NAD</keyword>
<dbReference type="PANTHER" id="PTHR11496">
    <property type="entry name" value="ALCOHOL DEHYDROGENASE"/>
    <property type="match status" value="1"/>
</dbReference>
<evidence type="ECO:0000256" key="2">
    <source>
        <dbReference type="ARBA" id="ARBA00007358"/>
    </source>
</evidence>
<evidence type="ECO:0000256" key="4">
    <source>
        <dbReference type="ARBA" id="ARBA00023027"/>
    </source>
</evidence>
<dbReference type="PANTHER" id="PTHR11496:SF102">
    <property type="entry name" value="ALCOHOL DEHYDROGENASE 4"/>
    <property type="match status" value="1"/>
</dbReference>
<evidence type="ECO:0000256" key="1">
    <source>
        <dbReference type="ARBA" id="ARBA00001962"/>
    </source>
</evidence>
<evidence type="ECO:0000259" key="5">
    <source>
        <dbReference type="Pfam" id="PF00465"/>
    </source>
</evidence>
<name>A0A917KFJ7_9PROT</name>
<dbReference type="InterPro" id="IPR001670">
    <property type="entry name" value="ADH_Fe/GldA"/>
</dbReference>
<feature type="domain" description="Fe-containing alcohol dehydrogenase-like C-terminal" evidence="6">
    <location>
        <begin position="199"/>
        <end position="380"/>
    </location>
</feature>
<dbReference type="Gene3D" id="1.20.1090.10">
    <property type="entry name" value="Dehydroquinate synthase-like - alpha domain"/>
    <property type="match status" value="1"/>
</dbReference>
<dbReference type="Gene3D" id="3.40.50.1970">
    <property type="match status" value="1"/>
</dbReference>
<comment type="similarity">
    <text evidence="2">Belongs to the iron-containing alcohol dehydrogenase family.</text>
</comment>
<feature type="domain" description="Alcohol dehydrogenase iron-type/glycerol dehydrogenase GldA" evidence="5">
    <location>
        <begin position="14"/>
        <end position="186"/>
    </location>
</feature>
<dbReference type="InterPro" id="IPR056798">
    <property type="entry name" value="ADH_Fe_C"/>
</dbReference>
<dbReference type="SUPFAM" id="SSF56796">
    <property type="entry name" value="Dehydroquinate synthase-like"/>
    <property type="match status" value="1"/>
</dbReference>
<gene>
    <name evidence="7" type="ORF">GCM10011320_16360</name>
</gene>
<comment type="caution">
    <text evidence="7">The sequence shown here is derived from an EMBL/GenBank/DDBJ whole genome shotgun (WGS) entry which is preliminary data.</text>
</comment>
<evidence type="ECO:0000256" key="3">
    <source>
        <dbReference type="ARBA" id="ARBA00023002"/>
    </source>
</evidence>
<dbReference type="PROSITE" id="PS00060">
    <property type="entry name" value="ADH_IRON_2"/>
    <property type="match status" value="1"/>
</dbReference>
<proteinExistence type="inferred from homology"/>